<keyword evidence="1" id="KW-0732">Signal</keyword>
<dbReference type="InterPro" id="IPR021720">
    <property type="entry name" value="Malectin_dom"/>
</dbReference>
<proteinExistence type="predicted"/>
<organism evidence="3 4">
    <name type="scientific">Quercus suber</name>
    <name type="common">Cork oak</name>
    <dbReference type="NCBI Taxonomy" id="58331"/>
    <lineage>
        <taxon>Eukaryota</taxon>
        <taxon>Viridiplantae</taxon>
        <taxon>Streptophyta</taxon>
        <taxon>Embryophyta</taxon>
        <taxon>Tracheophyta</taxon>
        <taxon>Spermatophyta</taxon>
        <taxon>Magnoliopsida</taxon>
        <taxon>eudicotyledons</taxon>
        <taxon>Gunneridae</taxon>
        <taxon>Pentapetalae</taxon>
        <taxon>rosids</taxon>
        <taxon>fabids</taxon>
        <taxon>Fagales</taxon>
        <taxon>Fagaceae</taxon>
        <taxon>Quercus</taxon>
    </lineage>
</organism>
<dbReference type="Pfam" id="PF11721">
    <property type="entry name" value="Malectin"/>
    <property type="match status" value="1"/>
</dbReference>
<gene>
    <name evidence="3" type="primary">FER_1</name>
    <name evidence="3" type="ORF">CFP56_006724</name>
</gene>
<feature type="domain" description="Malectin" evidence="2">
    <location>
        <begin position="40"/>
        <end position="175"/>
    </location>
</feature>
<evidence type="ECO:0000313" key="3">
    <source>
        <dbReference type="EMBL" id="KAK7847313.1"/>
    </source>
</evidence>
<dbReference type="Proteomes" id="UP000237347">
    <property type="component" value="Unassembled WGS sequence"/>
</dbReference>
<dbReference type="InterPro" id="IPR045272">
    <property type="entry name" value="ANXUR1/2-like"/>
</dbReference>
<feature type="chain" id="PRO_5043956815" evidence="1">
    <location>
        <begin position="30"/>
        <end position="308"/>
    </location>
</feature>
<reference evidence="3 4" key="1">
    <citation type="journal article" date="2018" name="Sci. Data">
        <title>The draft genome sequence of cork oak.</title>
        <authorList>
            <person name="Ramos A.M."/>
            <person name="Usie A."/>
            <person name="Barbosa P."/>
            <person name="Barros P.M."/>
            <person name="Capote T."/>
            <person name="Chaves I."/>
            <person name="Simoes F."/>
            <person name="Abreu I."/>
            <person name="Carrasquinho I."/>
            <person name="Faro C."/>
            <person name="Guimaraes J.B."/>
            <person name="Mendonca D."/>
            <person name="Nobrega F."/>
            <person name="Rodrigues L."/>
            <person name="Saibo N.J.M."/>
            <person name="Varela M.C."/>
            <person name="Egas C."/>
            <person name="Matos J."/>
            <person name="Miguel C.M."/>
            <person name="Oliveira M.M."/>
            <person name="Ricardo C.P."/>
            <person name="Goncalves S."/>
        </authorList>
    </citation>
    <scope>NUCLEOTIDE SEQUENCE [LARGE SCALE GENOMIC DNA]</scope>
    <source>
        <strain evidence="4">cv. HL8</strain>
    </source>
</reference>
<dbReference type="PANTHER" id="PTHR34590:SF5">
    <property type="entry name" value="OS04G0586500 PROTEIN"/>
    <property type="match status" value="1"/>
</dbReference>
<keyword evidence="4" id="KW-1185">Reference proteome</keyword>
<name>A0AAW0L8T5_QUESU</name>
<dbReference type="Gene3D" id="2.60.120.430">
    <property type="entry name" value="Galactose-binding lectin"/>
    <property type="match status" value="1"/>
</dbReference>
<dbReference type="AlphaFoldDB" id="A0AAW0L8T5"/>
<dbReference type="EMBL" id="PKMF04000143">
    <property type="protein sequence ID" value="KAK7847313.1"/>
    <property type="molecule type" value="Genomic_DNA"/>
</dbReference>
<evidence type="ECO:0000313" key="4">
    <source>
        <dbReference type="Proteomes" id="UP000237347"/>
    </source>
</evidence>
<feature type="signal peptide" evidence="1">
    <location>
        <begin position="1"/>
        <end position="29"/>
    </location>
</feature>
<dbReference type="GO" id="GO:0004714">
    <property type="term" value="F:transmembrane receptor protein tyrosine kinase activity"/>
    <property type="evidence" value="ECO:0007669"/>
    <property type="project" value="InterPro"/>
</dbReference>
<comment type="caution">
    <text evidence="3">The sequence shown here is derived from an EMBL/GenBank/DDBJ whole genome shotgun (WGS) entry which is preliminary data.</text>
</comment>
<dbReference type="PANTHER" id="PTHR34590">
    <property type="entry name" value="OS03G0124300 PROTEIN-RELATED"/>
    <property type="match status" value="1"/>
</dbReference>
<accession>A0AAW0L8T5</accession>
<dbReference type="FunFam" id="2.60.120.430:FF:000003">
    <property type="entry name" value="FERONIA receptor-like kinase"/>
    <property type="match status" value="1"/>
</dbReference>
<sequence>MRNTHKFGRMTIPMPIILYLAFTIHVTLADNYVPTEKILLNCGGASNGSDADGRKWTTDVGSKYLSTSGKSTTSQAATQEPSVPQVPCMTARVFYTNFTYKIPVVPGRKFVRFYFYPVSYAGLDVFDGIFSVTVGSYTLLNNFSAAQTAEALNFAFLVKEYLINVDGQTLDISFIPSAKAPKTYAFVNGIEIVSMPDIYSSIDGTLMIVGQNSAFYIGNNTALENVYRLNVGGNHIPPSLDTGLDSFNGGGGSLSAEDRSLKLNGGRLWTGKKHDNRVDLNYCRCSYCLTSSMVVNWFSAHSDVGIHS</sequence>
<evidence type="ECO:0000256" key="1">
    <source>
        <dbReference type="SAM" id="SignalP"/>
    </source>
</evidence>
<evidence type="ECO:0000259" key="2">
    <source>
        <dbReference type="Pfam" id="PF11721"/>
    </source>
</evidence>
<protein>
    <submittedName>
        <fullName evidence="3">Receptor-like protein kinase feronia</fullName>
    </submittedName>
</protein>